<dbReference type="Pfam" id="PF12854">
    <property type="entry name" value="PPR_1"/>
    <property type="match status" value="2"/>
</dbReference>
<dbReference type="PANTHER" id="PTHR47926">
    <property type="entry name" value="PENTATRICOPEPTIDE REPEAT-CONTAINING PROTEIN"/>
    <property type="match status" value="1"/>
</dbReference>
<dbReference type="AlphaFoldDB" id="A0A9P0Z0R9"/>
<reference evidence="3" key="1">
    <citation type="submission" date="2022-07" db="EMBL/GenBank/DDBJ databases">
        <authorList>
            <person name="Macas J."/>
            <person name="Novak P."/>
            <person name="Neumann P."/>
        </authorList>
    </citation>
    <scope>NUCLEOTIDE SEQUENCE</scope>
</reference>
<feature type="repeat" description="PPR" evidence="2">
    <location>
        <begin position="256"/>
        <end position="290"/>
    </location>
</feature>
<dbReference type="InterPro" id="IPR046960">
    <property type="entry name" value="PPR_At4g14850-like_plant"/>
</dbReference>
<protein>
    <submittedName>
        <fullName evidence="3">Uncharacterized protein</fullName>
    </submittedName>
</protein>
<keyword evidence="4" id="KW-1185">Reference proteome</keyword>
<name>A0A9P0Z0R9_CUSEU</name>
<dbReference type="InterPro" id="IPR002885">
    <property type="entry name" value="PPR_rpt"/>
</dbReference>
<dbReference type="GO" id="GO:0009451">
    <property type="term" value="P:RNA modification"/>
    <property type="evidence" value="ECO:0007669"/>
    <property type="project" value="InterPro"/>
</dbReference>
<accession>A0A9P0Z0R9</accession>
<dbReference type="PANTHER" id="PTHR47926:SF413">
    <property type="entry name" value="REPEAT (TPR)-LIKE SUPERFAMILY PROTEIN, PUTATIVE-RELATED"/>
    <property type="match status" value="1"/>
</dbReference>
<sequence length="605" mass="68020">MQISPRSSYRMPMPAPVRSPTWVSKRRLFELKLFELHKCTDVNHLKQFHALVYKSNLHRDPFVATKLIAAFSVCRQIALPVNIFSQVQEPNMELYNALIKAHILNSQPSHQSHAFSVFLQMQYCGVFPDTFTYSHLLKLCSEDSRLNTLRMIHTLVEKTGFNSDIIVCNSLIDAYSKCDVSSAGTVFLAMDHRDVVSWNSMICGLLKDGDLTEAQRMFDLMPERDTVSWNTMLDGYVKNGQMNVAFELFDKIPTRDVVSWSTMIFGYCKAGDVEMARAVFDIMPSKNVVSWTIIITGYTEKGLVKEANELYTQLNESGLGLDAGTFVSILSACAETRMLGLGKRVHRTIKKSSFNSNTLVCNALIDMYAKCGSLNKSFIVFKSMRMKDLRSWNSMIHGFAMHGRGGKALELFSEMKNEGFVPDKVTFVAVLSACSHAGFVSKGISIFNSLKSDYGVIPEVQHFGCLIDLLGRGGHLKEAFTVALNMQVKPNIKIWGSLLGACRMHNDVRFAQDVLNYLADEVGMDDDSRKFSEVSDVRLLMDIGREKPSGVSTIELMDKFHEFKVMDSDHPKSDKIYEMIDGLSQHLRLLGTCSSLLGCIEYGLR</sequence>
<dbReference type="FunFam" id="1.25.40.10:FF:000125">
    <property type="entry name" value="Pentatricopeptide repeat-containing protein"/>
    <property type="match status" value="1"/>
</dbReference>
<evidence type="ECO:0000313" key="3">
    <source>
        <dbReference type="EMBL" id="CAH9084463.1"/>
    </source>
</evidence>
<organism evidence="3 4">
    <name type="scientific">Cuscuta europaea</name>
    <name type="common">European dodder</name>
    <dbReference type="NCBI Taxonomy" id="41803"/>
    <lineage>
        <taxon>Eukaryota</taxon>
        <taxon>Viridiplantae</taxon>
        <taxon>Streptophyta</taxon>
        <taxon>Embryophyta</taxon>
        <taxon>Tracheophyta</taxon>
        <taxon>Spermatophyta</taxon>
        <taxon>Magnoliopsida</taxon>
        <taxon>eudicotyledons</taxon>
        <taxon>Gunneridae</taxon>
        <taxon>Pentapetalae</taxon>
        <taxon>asterids</taxon>
        <taxon>lamiids</taxon>
        <taxon>Solanales</taxon>
        <taxon>Convolvulaceae</taxon>
        <taxon>Cuscuteae</taxon>
        <taxon>Cuscuta</taxon>
        <taxon>Cuscuta subgen. Cuscuta</taxon>
    </lineage>
</organism>
<dbReference type="OrthoDB" id="185373at2759"/>
<dbReference type="InterPro" id="IPR011990">
    <property type="entry name" value="TPR-like_helical_dom_sf"/>
</dbReference>
<dbReference type="FunFam" id="1.25.40.10:FF:000090">
    <property type="entry name" value="Pentatricopeptide repeat-containing protein, chloroplastic"/>
    <property type="match status" value="1"/>
</dbReference>
<keyword evidence="1" id="KW-0677">Repeat</keyword>
<dbReference type="PROSITE" id="PS51375">
    <property type="entry name" value="PPR"/>
    <property type="match status" value="3"/>
</dbReference>
<dbReference type="Pfam" id="PF13812">
    <property type="entry name" value="PPR_3"/>
    <property type="match status" value="1"/>
</dbReference>
<dbReference type="Gene3D" id="1.25.40.10">
    <property type="entry name" value="Tetratricopeptide repeat domain"/>
    <property type="match status" value="5"/>
</dbReference>
<dbReference type="Pfam" id="PF13041">
    <property type="entry name" value="PPR_2"/>
    <property type="match status" value="3"/>
</dbReference>
<dbReference type="GO" id="GO:0048731">
    <property type="term" value="P:system development"/>
    <property type="evidence" value="ECO:0007669"/>
    <property type="project" value="UniProtKB-ARBA"/>
</dbReference>
<evidence type="ECO:0000256" key="1">
    <source>
        <dbReference type="ARBA" id="ARBA00022737"/>
    </source>
</evidence>
<proteinExistence type="predicted"/>
<dbReference type="Pfam" id="PF01535">
    <property type="entry name" value="PPR"/>
    <property type="match status" value="1"/>
</dbReference>
<evidence type="ECO:0000313" key="4">
    <source>
        <dbReference type="Proteomes" id="UP001152484"/>
    </source>
</evidence>
<gene>
    <name evidence="3" type="ORF">CEURO_LOCUS9019</name>
</gene>
<evidence type="ECO:0000256" key="2">
    <source>
        <dbReference type="PROSITE-ProRule" id="PRU00708"/>
    </source>
</evidence>
<dbReference type="GO" id="GO:0003723">
    <property type="term" value="F:RNA binding"/>
    <property type="evidence" value="ECO:0007669"/>
    <property type="project" value="InterPro"/>
</dbReference>
<comment type="caution">
    <text evidence="3">The sequence shown here is derived from an EMBL/GenBank/DDBJ whole genome shotgun (WGS) entry which is preliminary data.</text>
</comment>
<dbReference type="Proteomes" id="UP001152484">
    <property type="component" value="Unassembled WGS sequence"/>
</dbReference>
<dbReference type="NCBIfam" id="TIGR00756">
    <property type="entry name" value="PPR"/>
    <property type="match status" value="4"/>
</dbReference>
<feature type="repeat" description="PPR" evidence="2">
    <location>
        <begin position="194"/>
        <end position="228"/>
    </location>
</feature>
<feature type="repeat" description="PPR" evidence="2">
    <location>
        <begin position="388"/>
        <end position="422"/>
    </location>
</feature>
<dbReference type="EMBL" id="CAMAPE010000017">
    <property type="protein sequence ID" value="CAH9084463.1"/>
    <property type="molecule type" value="Genomic_DNA"/>
</dbReference>